<feature type="repeat" description="PPR" evidence="2">
    <location>
        <begin position="198"/>
        <end position="232"/>
    </location>
</feature>
<dbReference type="Pfam" id="PF01535">
    <property type="entry name" value="PPR"/>
    <property type="match status" value="2"/>
</dbReference>
<accession>A0A663LN52</accession>
<keyword evidence="1" id="KW-0677">Repeat</keyword>
<dbReference type="PROSITE" id="PS51375">
    <property type="entry name" value="PPR"/>
    <property type="match status" value="3"/>
</dbReference>
<dbReference type="InterPro" id="IPR011990">
    <property type="entry name" value="TPR-like_helical_dom_sf"/>
</dbReference>
<dbReference type="GO" id="GO:0005739">
    <property type="term" value="C:mitochondrion"/>
    <property type="evidence" value="ECO:0007669"/>
    <property type="project" value="TreeGrafter"/>
</dbReference>
<dbReference type="GO" id="GO:0070129">
    <property type="term" value="P:regulation of mitochondrial translation"/>
    <property type="evidence" value="ECO:0007669"/>
    <property type="project" value="TreeGrafter"/>
</dbReference>
<dbReference type="InterPro" id="IPR002885">
    <property type="entry name" value="PPR_rpt"/>
</dbReference>
<name>A0A663LN52_ATHCN</name>
<organism evidence="4 5">
    <name type="scientific">Athene cunicularia</name>
    <name type="common">Burrowing owl</name>
    <name type="synonym">Speotyto cunicularia</name>
    <dbReference type="NCBI Taxonomy" id="194338"/>
    <lineage>
        <taxon>Eukaryota</taxon>
        <taxon>Metazoa</taxon>
        <taxon>Chordata</taxon>
        <taxon>Craniata</taxon>
        <taxon>Vertebrata</taxon>
        <taxon>Euteleostomi</taxon>
        <taxon>Archelosauria</taxon>
        <taxon>Archosauria</taxon>
        <taxon>Dinosauria</taxon>
        <taxon>Saurischia</taxon>
        <taxon>Theropoda</taxon>
        <taxon>Coelurosauria</taxon>
        <taxon>Aves</taxon>
        <taxon>Neognathae</taxon>
        <taxon>Neoaves</taxon>
        <taxon>Telluraves</taxon>
        <taxon>Strigiformes</taxon>
        <taxon>Strigidae</taxon>
        <taxon>Athene</taxon>
    </lineage>
</organism>
<evidence type="ECO:0000259" key="3">
    <source>
        <dbReference type="Pfam" id="PF23276"/>
    </source>
</evidence>
<protein>
    <submittedName>
        <fullName evidence="4">Leucine rich pentatricopeptide repeat containing</fullName>
    </submittedName>
</protein>
<dbReference type="Pfam" id="PF23276">
    <property type="entry name" value="TPR_24"/>
    <property type="match status" value="1"/>
</dbReference>
<dbReference type="InterPro" id="IPR057027">
    <property type="entry name" value="TPR_mt"/>
</dbReference>
<dbReference type="InterPro" id="IPR033490">
    <property type="entry name" value="LRP130"/>
</dbReference>
<proteinExistence type="predicted"/>
<dbReference type="PANTHER" id="PTHR46669:SF1">
    <property type="entry name" value="LEUCINE-RICH PPR MOTIF-CONTAINING PROTEIN, MITOCHONDRIAL"/>
    <property type="match status" value="1"/>
</dbReference>
<dbReference type="PANTHER" id="PTHR46669">
    <property type="entry name" value="LEUCINE-RICH PPR MOTIF-CONTAINING PROTEIN, MITOCHONDRIAL"/>
    <property type="match status" value="1"/>
</dbReference>
<dbReference type="Gene3D" id="1.25.40.10">
    <property type="entry name" value="Tetratricopeptide repeat domain"/>
    <property type="match status" value="3"/>
</dbReference>
<reference evidence="4" key="1">
    <citation type="submission" date="2025-08" db="UniProtKB">
        <authorList>
            <consortium name="Ensembl"/>
        </authorList>
    </citation>
    <scope>IDENTIFICATION</scope>
</reference>
<evidence type="ECO:0000256" key="1">
    <source>
        <dbReference type="ARBA" id="ARBA00022737"/>
    </source>
</evidence>
<dbReference type="GO" id="GO:0005634">
    <property type="term" value="C:nucleus"/>
    <property type="evidence" value="ECO:0007669"/>
    <property type="project" value="TreeGrafter"/>
</dbReference>
<evidence type="ECO:0000256" key="2">
    <source>
        <dbReference type="PROSITE-ProRule" id="PRU00708"/>
    </source>
</evidence>
<feature type="repeat" description="PPR" evidence="2">
    <location>
        <begin position="641"/>
        <end position="675"/>
    </location>
</feature>
<evidence type="ECO:0000313" key="5">
    <source>
        <dbReference type="Proteomes" id="UP000472269"/>
    </source>
</evidence>
<dbReference type="GO" id="GO:0003730">
    <property type="term" value="F:mRNA 3'-UTR binding"/>
    <property type="evidence" value="ECO:0007669"/>
    <property type="project" value="TreeGrafter"/>
</dbReference>
<feature type="domain" description="Pentatricopeptide repeat-containing protein-mitochondrial" evidence="3">
    <location>
        <begin position="179"/>
        <end position="280"/>
    </location>
</feature>
<evidence type="ECO:0000313" key="4">
    <source>
        <dbReference type="Ensembl" id="ENSACUP00000001485.1"/>
    </source>
</evidence>
<keyword evidence="5" id="KW-1185">Reference proteome</keyword>
<dbReference type="SUPFAM" id="SSF48452">
    <property type="entry name" value="TPR-like"/>
    <property type="match status" value="1"/>
</dbReference>
<sequence>MVFLPAQAVHDSTVAQTLFSYVHHKPSAYSLGSVKEEPISEIQTRRTWQFDWALNKLDNSVRKTGRIRKTLLLKIFHEICKTGCPGSNQTLLLLRSCGTLLPEVLLPERTELAHMMWDKMKELGAVYDTSHYNALLKVYLQNEHKFSPTEFLARMEEANVQPNRVTYQRLIAAYCNEGDIEGASEILGFMKNKDLPITEAVFSSLVKGHARSGDVKSAENILSVMRMAGVEPGPDTYLSLLNVYAEKGDADSIKKTIEEVEKTEGYVMDRILMQVIFSLAKAGYPQYIEDIKERIRFEKELLPDAMNLCLTLVTHGFEDIGFHILKSLNPLSRGNVDHGNFFLQHCVNRDMPVNKLKQFCTELKEAEMHSAPLPFILRCALETNKSALAIDVMKIMKEEGLPLRPHYSWPLLVVFQKEKNLGGIFEVLKVMHELGVELDVETYTNYVFKNFADSETARAQLKVISVILVECFLLFFSTEAVGYFLYHLIDSMSDSEVQAKEERLRQYFHQLKKMNIVIPTSHYSGICRLLDPSQVPELIKVCGSIAITLNAKSDVSALEKKLEKRKAENQPITDVLKQLVHALCEEENMQKALEVKAKYEPDMVVGGYAALINLCCRHDNVEEAMNLKEKVFPKNSPVALDTGKYIALVEVLAKHGRLEDAINILTEMKEKDVPISDRTVASFFRILNAAAMRGEVETVHRLHETIVNLGLPETAVLHSPLITVHLEKDDMTAALEALMNCYKKYGKILQLHNIYCRLIEKGDADLLQKVSDFISSEYGDMMALYDLFFAFLQTGKYKEARKVIETPGLRAHTGRLHWFAKRCISSNQMETLEHLVELTQNLFECDRDEMYYFLLQLCESNGDWRKAEAVWTKIQEENVVPREKTLALLADILEKNGQVVPFDVPKVTGAYNIFLEMQGKKEFHHRSYDILIKALLMQNCLEEAIEVKHAAETHIKGFTLNSAASSLLIISQVRRDYLKDAMAVLKGILDSGVLPTRPAVTALIQALAEKGDLKNLQALKNMLEDITKLIGVSASLIANAIALAHTKNNDLDAAVEYLEPLLISGAQNPDQAVKNISYLLRKVSEEGLEPAFEKFGVMAERLASQFGIYRPVTDLFLQYVSADRVDDARSLIQIETLLELIPEHLDMEITYRYLMKCYELDGDVASVKAVYEKTKAKNIQLHELTLKSLAVFLKKVGEPVPFTEPPVKKNLA</sequence>
<dbReference type="Ensembl" id="ENSACUT00000001591.1">
    <property type="protein sequence ID" value="ENSACUP00000001485.1"/>
    <property type="gene ID" value="ENSACUG00000001057.1"/>
</dbReference>
<dbReference type="Pfam" id="PF13812">
    <property type="entry name" value="PPR_3"/>
    <property type="match status" value="1"/>
</dbReference>
<gene>
    <name evidence="4" type="primary">LRPPRC</name>
</gene>
<dbReference type="AlphaFoldDB" id="A0A663LN52"/>
<feature type="repeat" description="PPR" evidence="2">
    <location>
        <begin position="163"/>
        <end position="197"/>
    </location>
</feature>
<dbReference type="Proteomes" id="UP000472269">
    <property type="component" value="Unplaced"/>
</dbReference>
<reference evidence="4" key="2">
    <citation type="submission" date="2025-09" db="UniProtKB">
        <authorList>
            <consortium name="Ensembl"/>
        </authorList>
    </citation>
    <scope>IDENTIFICATION</scope>
</reference>
<dbReference type="NCBIfam" id="TIGR00756">
    <property type="entry name" value="PPR"/>
    <property type="match status" value="2"/>
</dbReference>